<sequence>MTPSAPTLPTAQNNVTPVAALTYIHGRAHWGLRPQLAVLGISMDDAVSAAGGAIFDLSMAGWEVTVVAGELDNPRPARILGADAIDLDTVLGRRRVLQPQALAISGALMAAEDRLRGRVQECLDRGTIEVSTWGQQYAGMTGDRAESTTHRLSHAARVFKQQALRVVRGEVDAVAPTESFCTRATSRSAPQARTGWPVG</sequence>
<evidence type="ECO:0000313" key="2">
    <source>
        <dbReference type="Proteomes" id="UP000565715"/>
    </source>
</evidence>
<organism evidence="1 2">
    <name type="scientific">Nocardia speluncae</name>
    <dbReference type="NCBI Taxonomy" id="419477"/>
    <lineage>
        <taxon>Bacteria</taxon>
        <taxon>Bacillati</taxon>
        <taxon>Actinomycetota</taxon>
        <taxon>Actinomycetes</taxon>
        <taxon>Mycobacteriales</taxon>
        <taxon>Nocardiaceae</taxon>
        <taxon>Nocardia</taxon>
    </lineage>
</organism>
<dbReference type="Proteomes" id="UP000565715">
    <property type="component" value="Unassembled WGS sequence"/>
</dbReference>
<protein>
    <submittedName>
        <fullName evidence="1">Uncharacterized protein</fullName>
    </submittedName>
</protein>
<accession>A0A846XEW4</accession>
<dbReference type="EMBL" id="JAAXOO010000002">
    <property type="protein sequence ID" value="NKY33256.1"/>
    <property type="molecule type" value="Genomic_DNA"/>
</dbReference>
<dbReference type="RefSeq" id="WP_157112688.1">
    <property type="nucleotide sequence ID" value="NZ_JAAXOO010000002.1"/>
</dbReference>
<gene>
    <name evidence="1" type="ORF">HGA13_09265</name>
</gene>
<proteinExistence type="predicted"/>
<reference evidence="1 2" key="1">
    <citation type="submission" date="2020-04" db="EMBL/GenBank/DDBJ databases">
        <title>MicrobeNet Type strains.</title>
        <authorList>
            <person name="Nicholson A.C."/>
        </authorList>
    </citation>
    <scope>NUCLEOTIDE SEQUENCE [LARGE SCALE GENOMIC DNA]</scope>
    <source>
        <strain evidence="1 2">DSM 45078</strain>
    </source>
</reference>
<comment type="caution">
    <text evidence="1">The sequence shown here is derived from an EMBL/GenBank/DDBJ whole genome shotgun (WGS) entry which is preliminary data.</text>
</comment>
<name>A0A846XEW4_9NOCA</name>
<evidence type="ECO:0000313" key="1">
    <source>
        <dbReference type="EMBL" id="NKY33256.1"/>
    </source>
</evidence>
<dbReference type="AlphaFoldDB" id="A0A846XEW4"/>
<keyword evidence="2" id="KW-1185">Reference proteome</keyword>